<feature type="transmembrane region" description="Helical" evidence="2">
    <location>
        <begin position="173"/>
        <end position="198"/>
    </location>
</feature>
<sequence length="206" mass="21686">MYPTAPTTATTMPRNARSLCPEPATDAAGGACRGGVTALPVASCPHVLCHASVSNLAWSVVETACCVVADPVRNPTAHPSHVCRVLVSPHFSYSFKTLVSPLLPLCSNHTPAKKPTSTIVHGQSVTVKVVARVTVMVLLPPIRTMVASGQYVVNPVTTRVVVRAAVWLRPSAAAMLAAAAKNMALLTILILLLLSVALETSKQFQY</sequence>
<proteinExistence type="predicted"/>
<organism evidence="3 4">
    <name type="scientific">Ophiocordyceps australis</name>
    <dbReference type="NCBI Taxonomy" id="1399860"/>
    <lineage>
        <taxon>Eukaryota</taxon>
        <taxon>Fungi</taxon>
        <taxon>Dikarya</taxon>
        <taxon>Ascomycota</taxon>
        <taxon>Pezizomycotina</taxon>
        <taxon>Sordariomycetes</taxon>
        <taxon>Hypocreomycetidae</taxon>
        <taxon>Hypocreales</taxon>
        <taxon>Ophiocordycipitaceae</taxon>
        <taxon>Ophiocordyceps</taxon>
    </lineage>
</organism>
<evidence type="ECO:0000313" key="4">
    <source>
        <dbReference type="Proteomes" id="UP000224854"/>
    </source>
</evidence>
<protein>
    <submittedName>
        <fullName evidence="3">Uncharacterized protein</fullName>
    </submittedName>
</protein>
<gene>
    <name evidence="3" type="ORF">CDD82_709</name>
</gene>
<dbReference type="AlphaFoldDB" id="A0A2C5YKU6"/>
<keyword evidence="2" id="KW-0812">Transmembrane</keyword>
<keyword evidence="2" id="KW-0472">Membrane</keyword>
<dbReference type="EMBL" id="NJEU01001180">
    <property type="protein sequence ID" value="PHH68243.1"/>
    <property type="molecule type" value="Genomic_DNA"/>
</dbReference>
<evidence type="ECO:0000313" key="3">
    <source>
        <dbReference type="EMBL" id="PHH68243.1"/>
    </source>
</evidence>
<comment type="caution">
    <text evidence="3">The sequence shown here is derived from an EMBL/GenBank/DDBJ whole genome shotgun (WGS) entry which is preliminary data.</text>
</comment>
<reference evidence="3 4" key="1">
    <citation type="submission" date="2017-06" db="EMBL/GenBank/DDBJ databases">
        <title>Ant-infecting Ophiocordyceps genomes reveal a high diversity of potential behavioral manipulation genes and a possible major role for enterotoxins.</title>
        <authorList>
            <person name="De Bekker C."/>
            <person name="Evans H.C."/>
            <person name="Brachmann A."/>
            <person name="Hughes D.P."/>
        </authorList>
    </citation>
    <scope>NUCLEOTIDE SEQUENCE [LARGE SCALE GENOMIC DNA]</scope>
    <source>
        <strain evidence="3 4">1348a</strain>
    </source>
</reference>
<keyword evidence="2" id="KW-1133">Transmembrane helix</keyword>
<name>A0A2C5YKU6_9HYPO</name>
<dbReference type="Proteomes" id="UP000224854">
    <property type="component" value="Unassembled WGS sequence"/>
</dbReference>
<keyword evidence="4" id="KW-1185">Reference proteome</keyword>
<feature type="region of interest" description="Disordered" evidence="1">
    <location>
        <begin position="1"/>
        <end position="20"/>
    </location>
</feature>
<evidence type="ECO:0000256" key="1">
    <source>
        <dbReference type="SAM" id="MobiDB-lite"/>
    </source>
</evidence>
<accession>A0A2C5YKU6</accession>
<evidence type="ECO:0000256" key="2">
    <source>
        <dbReference type="SAM" id="Phobius"/>
    </source>
</evidence>
<feature type="compositionally biased region" description="Low complexity" evidence="1">
    <location>
        <begin position="1"/>
        <end position="11"/>
    </location>
</feature>